<protein>
    <recommendedName>
        <fullName evidence="4">Polyamine-modulated factor 1-binding protein 1</fullName>
    </recommendedName>
</protein>
<gene>
    <name evidence="2" type="ORF">N1851_022525</name>
</gene>
<dbReference type="PANTHER" id="PTHR18881:SF2">
    <property type="entry name" value="POLYAMINE-MODULATED FACTOR 1-BINDING PROTEIN 1"/>
    <property type="match status" value="1"/>
</dbReference>
<evidence type="ECO:0000313" key="3">
    <source>
        <dbReference type="Proteomes" id="UP001174136"/>
    </source>
</evidence>
<accession>A0AA47MI15</accession>
<dbReference type="PANTHER" id="PTHR18881">
    <property type="entry name" value="POLYAMINE-MODULATED FACTOR 1-BINDING PROTEIN 1-RELATED"/>
    <property type="match status" value="1"/>
</dbReference>
<feature type="coiled-coil region" evidence="1">
    <location>
        <begin position="60"/>
        <end position="94"/>
    </location>
</feature>
<sequence>MGLNQRASTSPWPTPTALPGVQLWSLQPGASQPFHCTCIQRREMKLGALVKELEERKKQRSDCQRELLGKQSSLERLQRETDKLRAKMEERGQACAALAQTKERLESDLARGHQEYRTAHLEVRSRDQLILQLRAEMKSTQQIHQEEREVRHLNEKVIGQQEETCLLGRKVREQEEIAEQKEKERQQLHLKLCASQQQVQSQAQSISRLNSDLEAVKKAHKVDTEHWSQRKVQLHSRSEQASALLGQSQARLREREAEVTSLKERVIRAEAGQREATEKACEGLMKTRDADLESARQQLKMAREDLKGATACAQSHEEGVAIFKHKYAVAMETVQRVQGQVDFLGEELRYSQQQLRDSHLATSAVKAELAELEGRYQERFTQWESSQEALDQLTDELQANQSRLRESQDKTHSHPDQEHLSLLTDNQLLQERCAEQVQHLAESEGAILQIRTKLETQSKEKANLERSLAAFHHSHRTTSRQQEQEVTRLEKEVTRLKLELTNGQKNSAHKEQHQELTTARQEAERLGEEAEAGRVEVQRLQWALQRESQGPRAQARQLSRELEELRGKHRQTAAAAAAMARSLWVPEMSH</sequence>
<proteinExistence type="predicted"/>
<evidence type="ECO:0008006" key="4">
    <source>
        <dbReference type="Google" id="ProtNLM"/>
    </source>
</evidence>
<feature type="coiled-coil region" evidence="1">
    <location>
        <begin position="245"/>
        <end position="312"/>
    </location>
</feature>
<keyword evidence="1" id="KW-0175">Coiled coil</keyword>
<evidence type="ECO:0000256" key="1">
    <source>
        <dbReference type="SAM" id="Coils"/>
    </source>
</evidence>
<organism evidence="2 3">
    <name type="scientific">Merluccius polli</name>
    <name type="common">Benguela hake</name>
    <name type="synonym">Merluccius cadenati</name>
    <dbReference type="NCBI Taxonomy" id="89951"/>
    <lineage>
        <taxon>Eukaryota</taxon>
        <taxon>Metazoa</taxon>
        <taxon>Chordata</taxon>
        <taxon>Craniata</taxon>
        <taxon>Vertebrata</taxon>
        <taxon>Euteleostomi</taxon>
        <taxon>Actinopterygii</taxon>
        <taxon>Neopterygii</taxon>
        <taxon>Teleostei</taxon>
        <taxon>Neoteleostei</taxon>
        <taxon>Acanthomorphata</taxon>
        <taxon>Zeiogadaria</taxon>
        <taxon>Gadariae</taxon>
        <taxon>Gadiformes</taxon>
        <taxon>Gadoidei</taxon>
        <taxon>Merlucciidae</taxon>
        <taxon>Merluccius</taxon>
    </lineage>
</organism>
<feature type="coiled-coil region" evidence="1">
    <location>
        <begin position="136"/>
        <end position="191"/>
    </location>
</feature>
<reference evidence="2" key="1">
    <citation type="journal article" date="2023" name="Front. Mar. Sci.">
        <title>A new Merluccius polli reference genome to investigate the effects of global change in West African waters.</title>
        <authorList>
            <person name="Mateo J.L."/>
            <person name="Blanco-Fernandez C."/>
            <person name="Garcia-Vazquez E."/>
            <person name="Machado-Schiaffino G."/>
        </authorList>
    </citation>
    <scope>NUCLEOTIDE SEQUENCE</scope>
    <source>
        <strain evidence="2">C29</strain>
        <tissue evidence="2">Fin</tissue>
    </source>
</reference>
<dbReference type="Proteomes" id="UP001174136">
    <property type="component" value="Unassembled WGS sequence"/>
</dbReference>
<comment type="caution">
    <text evidence="2">The sequence shown here is derived from an EMBL/GenBank/DDBJ whole genome shotgun (WGS) entry which is preliminary data.</text>
</comment>
<evidence type="ECO:0000313" key="2">
    <source>
        <dbReference type="EMBL" id="KAK0140500.1"/>
    </source>
</evidence>
<keyword evidence="3" id="KW-1185">Reference proteome</keyword>
<dbReference type="AlphaFoldDB" id="A0AA47MI15"/>
<dbReference type="InterPro" id="IPR037391">
    <property type="entry name" value="PMF1-bd"/>
</dbReference>
<feature type="coiled-coil region" evidence="1">
    <location>
        <begin position="447"/>
        <end position="529"/>
    </location>
</feature>
<dbReference type="EMBL" id="JAOPHQ010004085">
    <property type="protein sequence ID" value="KAK0140500.1"/>
    <property type="molecule type" value="Genomic_DNA"/>
</dbReference>
<dbReference type="GO" id="GO:0007283">
    <property type="term" value="P:spermatogenesis"/>
    <property type="evidence" value="ECO:0007669"/>
    <property type="project" value="TreeGrafter"/>
</dbReference>
<name>A0AA47MI15_MERPO</name>